<dbReference type="PANTHER" id="PTHR43441:SF3">
    <property type="entry name" value="ACETYLTRANSFERASE"/>
    <property type="match status" value="1"/>
</dbReference>
<accession>Q1J2A1</accession>
<evidence type="ECO:0000313" key="2">
    <source>
        <dbReference type="EMBL" id="ABF44383.1"/>
    </source>
</evidence>
<dbReference type="InterPro" id="IPR051908">
    <property type="entry name" value="Ribosomal_N-acetyltransferase"/>
</dbReference>
<gene>
    <name evidence="2" type="ordered locus">Dgeo_0080</name>
</gene>
<dbReference type="InterPro" id="IPR016181">
    <property type="entry name" value="Acyl_CoA_acyltransferase"/>
</dbReference>
<feature type="domain" description="N-acetyltransferase" evidence="1">
    <location>
        <begin position="25"/>
        <end position="189"/>
    </location>
</feature>
<dbReference type="PANTHER" id="PTHR43441">
    <property type="entry name" value="RIBOSOMAL-PROTEIN-SERINE ACETYLTRANSFERASE"/>
    <property type="match status" value="1"/>
</dbReference>
<dbReference type="STRING" id="319795.Dgeo_0080"/>
<name>Q1J2A1_DEIGD</name>
<keyword evidence="3" id="KW-1185">Reference proteome</keyword>
<dbReference type="InterPro" id="IPR000182">
    <property type="entry name" value="GNAT_dom"/>
</dbReference>
<organism evidence="2 3">
    <name type="scientific">Deinococcus geothermalis (strain DSM 11300 / CIP 105573 / AG-3a)</name>
    <dbReference type="NCBI Taxonomy" id="319795"/>
    <lineage>
        <taxon>Bacteria</taxon>
        <taxon>Thermotogati</taxon>
        <taxon>Deinococcota</taxon>
        <taxon>Deinococci</taxon>
        <taxon>Deinococcales</taxon>
        <taxon>Deinococcaceae</taxon>
        <taxon>Deinococcus</taxon>
    </lineage>
</organism>
<dbReference type="Proteomes" id="UP000002431">
    <property type="component" value="Chromosome"/>
</dbReference>
<dbReference type="GO" id="GO:0005737">
    <property type="term" value="C:cytoplasm"/>
    <property type="evidence" value="ECO:0007669"/>
    <property type="project" value="TreeGrafter"/>
</dbReference>
<dbReference type="AlphaFoldDB" id="Q1J2A1"/>
<dbReference type="KEGG" id="dge:Dgeo_0080"/>
<evidence type="ECO:0000259" key="1">
    <source>
        <dbReference type="PROSITE" id="PS51186"/>
    </source>
</evidence>
<reference evidence="2" key="1">
    <citation type="submission" date="2006-04" db="EMBL/GenBank/DDBJ databases">
        <title>Complete sequence of chromosome of Deinococcus geothermalis DSM 11300.</title>
        <authorList>
            <consortium name="US DOE Joint Genome Institute"/>
            <person name="Copeland A."/>
            <person name="Lucas S."/>
            <person name="Lapidus A."/>
            <person name="Barry K."/>
            <person name="Detter J.C."/>
            <person name="Glavina del Rio T."/>
            <person name="Hammon N."/>
            <person name="Israni S."/>
            <person name="Dalin E."/>
            <person name="Tice H."/>
            <person name="Pitluck S."/>
            <person name="Brettin T."/>
            <person name="Bruce D."/>
            <person name="Han C."/>
            <person name="Tapia R."/>
            <person name="Saunders E."/>
            <person name="Gilna P."/>
            <person name="Schmutz J."/>
            <person name="Larimer F."/>
            <person name="Land M."/>
            <person name="Hauser L."/>
            <person name="Kyrpides N."/>
            <person name="Kim E."/>
            <person name="Daly M.J."/>
            <person name="Fredrickson J.K."/>
            <person name="Makarova K.S."/>
            <person name="Gaidamakova E.K."/>
            <person name="Zhai M."/>
            <person name="Richardson P."/>
        </authorList>
    </citation>
    <scope>NUCLEOTIDE SEQUENCE</scope>
    <source>
        <strain evidence="2">DSM 11300</strain>
    </source>
</reference>
<sequence>MTVPHYSAAMPTLPDVPTEVRTPRLLLRAPRPEDAPALHAAVQASLPELRRWMVWAQEPLDLPGTVENLRAAAARFAERENLRYHVWNAEGTELIGSSGSHALDWRVPRAEIGDWIASAHTGRGYATEVARALTELGLLSPQAGGLGLRRIEIRCDRRNKRSARIPQALGYRLDATLINDAVAADNPAELRDTLVFSITQSG</sequence>
<dbReference type="EMBL" id="CP000359">
    <property type="protein sequence ID" value="ABF44383.1"/>
    <property type="molecule type" value="Genomic_DNA"/>
</dbReference>
<dbReference type="GO" id="GO:0008999">
    <property type="term" value="F:protein-N-terminal-alanine acetyltransferase activity"/>
    <property type="evidence" value="ECO:0007669"/>
    <property type="project" value="TreeGrafter"/>
</dbReference>
<dbReference type="HOGENOM" id="CLU_013985_3_0_0"/>
<dbReference type="SUPFAM" id="SSF55729">
    <property type="entry name" value="Acyl-CoA N-acyltransferases (Nat)"/>
    <property type="match status" value="1"/>
</dbReference>
<dbReference type="GO" id="GO:1990189">
    <property type="term" value="F:protein N-terminal-serine acetyltransferase activity"/>
    <property type="evidence" value="ECO:0007669"/>
    <property type="project" value="TreeGrafter"/>
</dbReference>
<dbReference type="eggNOG" id="COG1670">
    <property type="taxonomic scope" value="Bacteria"/>
</dbReference>
<proteinExistence type="predicted"/>
<dbReference type="Pfam" id="PF13302">
    <property type="entry name" value="Acetyltransf_3"/>
    <property type="match status" value="1"/>
</dbReference>
<protein>
    <submittedName>
        <fullName evidence="2">GCN5-related N-acetyltransferase</fullName>
    </submittedName>
</protein>
<dbReference type="PROSITE" id="PS51186">
    <property type="entry name" value="GNAT"/>
    <property type="match status" value="1"/>
</dbReference>
<dbReference type="Gene3D" id="3.40.630.30">
    <property type="match status" value="1"/>
</dbReference>
<evidence type="ECO:0000313" key="3">
    <source>
        <dbReference type="Proteomes" id="UP000002431"/>
    </source>
</evidence>